<name>A0A419W5C2_9BACT</name>
<evidence type="ECO:0000259" key="3">
    <source>
        <dbReference type="Pfam" id="PF16344"/>
    </source>
</evidence>
<keyword evidence="1" id="KW-0472">Membrane</keyword>
<sequence length="335" mass="37676">MKEIDDIDLLIGKILSGNASAADEAMHQKLLSESEEYATAFSKSQKVWARSAWLAEKDVRADKVKTQSRLNASILKELQSNKRTIAIYKLVAILAFPVAIALSILFYPQIQSRKTVATLAEISAPLGNVASCKLPDGTTVWINSGSTIKYNDADFNSKEREISLDGEAYFQVAKNKKVPFIVRTALADVRVTGTSFNVKAIAEDSVFETALSEGSVLLFAKNEDKESVKLSPGELATFASNTRSFEIQKVDVDRYSSWRDGEIIFKDATLLDLMQELERVYGIEFQIENQDLADFRFRGRFSYNNNLIDVLERIKSTSHIDYRIENKKVWLSKMN</sequence>
<dbReference type="InterPro" id="IPR006860">
    <property type="entry name" value="FecR"/>
</dbReference>
<feature type="transmembrane region" description="Helical" evidence="1">
    <location>
        <begin position="86"/>
        <end position="107"/>
    </location>
</feature>
<dbReference type="PANTHER" id="PTHR30273:SF2">
    <property type="entry name" value="PROTEIN FECR"/>
    <property type="match status" value="1"/>
</dbReference>
<evidence type="ECO:0000256" key="1">
    <source>
        <dbReference type="SAM" id="Phobius"/>
    </source>
</evidence>
<dbReference type="AlphaFoldDB" id="A0A419W5C2"/>
<dbReference type="RefSeq" id="WP_120272012.1">
    <property type="nucleotide sequence ID" value="NZ_RAPN01000001.1"/>
</dbReference>
<dbReference type="Proteomes" id="UP000283387">
    <property type="component" value="Unassembled WGS sequence"/>
</dbReference>
<evidence type="ECO:0000259" key="2">
    <source>
        <dbReference type="Pfam" id="PF04773"/>
    </source>
</evidence>
<proteinExistence type="predicted"/>
<keyword evidence="1" id="KW-1133">Transmembrane helix</keyword>
<comment type="caution">
    <text evidence="4">The sequence shown here is derived from an EMBL/GenBank/DDBJ whole genome shotgun (WGS) entry which is preliminary data.</text>
</comment>
<dbReference type="PIRSF" id="PIRSF018266">
    <property type="entry name" value="FecR"/>
    <property type="match status" value="1"/>
</dbReference>
<dbReference type="Gene3D" id="2.60.120.1440">
    <property type="match status" value="1"/>
</dbReference>
<dbReference type="InterPro" id="IPR032508">
    <property type="entry name" value="FecR_C"/>
</dbReference>
<feature type="domain" description="FecR protein" evidence="2">
    <location>
        <begin position="124"/>
        <end position="216"/>
    </location>
</feature>
<evidence type="ECO:0000313" key="4">
    <source>
        <dbReference type="EMBL" id="RKD90620.1"/>
    </source>
</evidence>
<evidence type="ECO:0000313" key="5">
    <source>
        <dbReference type="Proteomes" id="UP000283387"/>
    </source>
</evidence>
<reference evidence="4 5" key="1">
    <citation type="submission" date="2018-09" db="EMBL/GenBank/DDBJ databases">
        <title>Genomic Encyclopedia of Archaeal and Bacterial Type Strains, Phase II (KMG-II): from individual species to whole genera.</title>
        <authorList>
            <person name="Goeker M."/>
        </authorList>
    </citation>
    <scope>NUCLEOTIDE SEQUENCE [LARGE SCALE GENOMIC DNA]</scope>
    <source>
        <strain evidence="4 5">DSM 27148</strain>
    </source>
</reference>
<accession>A0A419W5C2</accession>
<dbReference type="FunFam" id="2.60.120.1440:FF:000001">
    <property type="entry name" value="Putative anti-sigma factor"/>
    <property type="match status" value="1"/>
</dbReference>
<dbReference type="GO" id="GO:0016989">
    <property type="term" value="F:sigma factor antagonist activity"/>
    <property type="evidence" value="ECO:0007669"/>
    <property type="project" value="TreeGrafter"/>
</dbReference>
<dbReference type="Pfam" id="PF16344">
    <property type="entry name" value="FecR_C"/>
    <property type="match status" value="1"/>
</dbReference>
<dbReference type="Pfam" id="PF04773">
    <property type="entry name" value="FecR"/>
    <property type="match status" value="1"/>
</dbReference>
<protein>
    <submittedName>
        <fullName evidence="4">FecR family protein</fullName>
    </submittedName>
</protein>
<gene>
    <name evidence="4" type="ORF">BC643_0961</name>
</gene>
<dbReference type="PANTHER" id="PTHR30273">
    <property type="entry name" value="PERIPLASMIC SIGNAL SENSOR AND SIGMA FACTOR ACTIVATOR FECR-RELATED"/>
    <property type="match status" value="1"/>
</dbReference>
<feature type="domain" description="Protein FecR C-terminal" evidence="3">
    <location>
        <begin position="263"/>
        <end position="330"/>
    </location>
</feature>
<organism evidence="4 5">
    <name type="scientific">Mangrovibacterium diazotrophicum</name>
    <dbReference type="NCBI Taxonomy" id="1261403"/>
    <lineage>
        <taxon>Bacteria</taxon>
        <taxon>Pseudomonadati</taxon>
        <taxon>Bacteroidota</taxon>
        <taxon>Bacteroidia</taxon>
        <taxon>Marinilabiliales</taxon>
        <taxon>Prolixibacteraceae</taxon>
        <taxon>Mangrovibacterium</taxon>
    </lineage>
</organism>
<keyword evidence="1" id="KW-0812">Transmembrane</keyword>
<keyword evidence="5" id="KW-1185">Reference proteome</keyword>
<dbReference type="OrthoDB" id="710640at2"/>
<dbReference type="InterPro" id="IPR012373">
    <property type="entry name" value="Ferrdict_sens_TM"/>
</dbReference>
<dbReference type="Gene3D" id="3.55.50.30">
    <property type="match status" value="1"/>
</dbReference>
<dbReference type="EMBL" id="RAPN01000001">
    <property type="protein sequence ID" value="RKD90620.1"/>
    <property type="molecule type" value="Genomic_DNA"/>
</dbReference>